<dbReference type="GO" id="GO:0055129">
    <property type="term" value="P:L-proline biosynthetic process"/>
    <property type="evidence" value="ECO:0007669"/>
    <property type="project" value="TreeGrafter"/>
</dbReference>
<dbReference type="PANTHER" id="PTHR11645">
    <property type="entry name" value="PYRROLINE-5-CARBOXYLATE REDUCTASE"/>
    <property type="match status" value="1"/>
</dbReference>
<name>A0AB38MWD2_9BASI</name>
<dbReference type="Proteomes" id="UP000305362">
    <property type="component" value="Unassembled WGS sequence"/>
</dbReference>
<accession>A0AB38MWD2</accession>
<sequence>MCKLAQRVRDFEINKRNQFMGSKVNKVVRAMPNSPCKIRADMMVVSALPCEWTSESDLILAISRSIGRCRFLGGKHFDACTAFCRSIPTFAVTVLEATANGGVIMGLPRVEAVELPAQSLQGMARLILETSVHPATLNIA</sequence>
<evidence type="ECO:0000313" key="3">
    <source>
        <dbReference type="EMBL" id="TIC64799.1"/>
    </source>
</evidence>
<protein>
    <recommendedName>
        <fullName evidence="2">Pyrroline-5-carboxylate reductase dimerisation domain-containing protein</fullName>
    </recommendedName>
</protein>
<dbReference type="InterPro" id="IPR008927">
    <property type="entry name" value="6-PGluconate_DH-like_C_sf"/>
</dbReference>
<feature type="domain" description="Pyrroline-5-carboxylate reductase dimerisation" evidence="2">
    <location>
        <begin position="75"/>
        <end position="137"/>
    </location>
</feature>
<dbReference type="Gene3D" id="1.10.3730.10">
    <property type="entry name" value="ProC C-terminal domain-like"/>
    <property type="match status" value="1"/>
</dbReference>
<dbReference type="GO" id="GO:0004735">
    <property type="term" value="F:pyrroline-5-carboxylate reductase activity"/>
    <property type="evidence" value="ECO:0007669"/>
    <property type="project" value="TreeGrafter"/>
</dbReference>
<dbReference type="EMBL" id="SPRW01000025">
    <property type="protein sequence ID" value="TIC64799.1"/>
    <property type="molecule type" value="Genomic_DNA"/>
</dbReference>
<dbReference type="EMBL" id="SPRV01000015">
    <property type="protein sequence ID" value="TIC67834.1"/>
    <property type="molecule type" value="Genomic_DNA"/>
</dbReference>
<keyword evidence="1" id="KW-0560">Oxidoreductase</keyword>
<evidence type="ECO:0000259" key="2">
    <source>
        <dbReference type="Pfam" id="PF14748"/>
    </source>
</evidence>
<dbReference type="Gene3D" id="3.40.50.720">
    <property type="entry name" value="NAD(P)-binding Rossmann-like Domain"/>
    <property type="match status" value="1"/>
</dbReference>
<reference evidence="5 6" key="1">
    <citation type="submission" date="2019-03" db="EMBL/GenBank/DDBJ databases">
        <title>Sequencing 25 genomes of Wallemia mellicola.</title>
        <authorList>
            <person name="Gostincar C."/>
        </authorList>
    </citation>
    <scope>NUCLEOTIDE SEQUENCE [LARGE SCALE GENOMIC DNA]</scope>
    <source>
        <strain evidence="3 6">EXF-1274</strain>
        <strain evidence="4 5">EXF-1277</strain>
    </source>
</reference>
<organism evidence="3 6">
    <name type="scientific">Wallemia mellicola</name>
    <dbReference type="NCBI Taxonomy" id="1708541"/>
    <lineage>
        <taxon>Eukaryota</taxon>
        <taxon>Fungi</taxon>
        <taxon>Dikarya</taxon>
        <taxon>Basidiomycota</taxon>
        <taxon>Wallemiomycotina</taxon>
        <taxon>Wallemiomycetes</taxon>
        <taxon>Wallemiales</taxon>
        <taxon>Wallemiaceae</taxon>
        <taxon>Wallemia</taxon>
    </lineage>
</organism>
<evidence type="ECO:0000313" key="6">
    <source>
        <dbReference type="Proteomes" id="UP000309601"/>
    </source>
</evidence>
<proteinExistence type="predicted"/>
<dbReference type="PANTHER" id="PTHR11645:SF0">
    <property type="entry name" value="PYRROLINE-5-CARBOXYLATE REDUCTASE 3"/>
    <property type="match status" value="1"/>
</dbReference>
<dbReference type="SUPFAM" id="SSF48179">
    <property type="entry name" value="6-phosphogluconate dehydrogenase C-terminal domain-like"/>
    <property type="match status" value="1"/>
</dbReference>
<evidence type="ECO:0000313" key="4">
    <source>
        <dbReference type="EMBL" id="TIC67834.1"/>
    </source>
</evidence>
<evidence type="ECO:0000256" key="1">
    <source>
        <dbReference type="ARBA" id="ARBA00023002"/>
    </source>
</evidence>
<dbReference type="Proteomes" id="UP000309601">
    <property type="component" value="Unassembled WGS sequence"/>
</dbReference>
<dbReference type="AlphaFoldDB" id="A0AB38MWD2"/>
<gene>
    <name evidence="3" type="ORF">E3Q02_02476</name>
    <name evidence="4" type="ORF">E3Q03_01829</name>
</gene>
<dbReference type="Pfam" id="PF14748">
    <property type="entry name" value="P5CR_dimer"/>
    <property type="match status" value="1"/>
</dbReference>
<evidence type="ECO:0000313" key="5">
    <source>
        <dbReference type="Proteomes" id="UP000305362"/>
    </source>
</evidence>
<comment type="caution">
    <text evidence="3">The sequence shown here is derived from an EMBL/GenBank/DDBJ whole genome shotgun (WGS) entry which is preliminary data.</text>
</comment>
<dbReference type="InterPro" id="IPR029036">
    <property type="entry name" value="P5CR_dimer"/>
</dbReference>